<evidence type="ECO:0000259" key="8">
    <source>
        <dbReference type="Pfam" id="PF13873"/>
    </source>
</evidence>
<evidence type="ECO:0000256" key="7">
    <source>
        <dbReference type="ARBA" id="ARBA00025466"/>
    </source>
</evidence>
<evidence type="ECO:0000256" key="3">
    <source>
        <dbReference type="ARBA" id="ARBA00016807"/>
    </source>
</evidence>
<evidence type="ECO:0000256" key="6">
    <source>
        <dbReference type="ARBA" id="ARBA00023163"/>
    </source>
</evidence>
<proteinExistence type="inferred from homology"/>
<dbReference type="PANTHER" id="PTHR21632:SF5">
    <property type="entry name" value="TOMOREGULIN-2 ISOFORM X1"/>
    <property type="match status" value="1"/>
</dbReference>
<protein>
    <recommendedName>
        <fullName evidence="4">Myb/SANT-like DNA-binding domain-containing protein 3</fullName>
    </recommendedName>
    <alternativeName>
        <fullName evidence="3">Regulatory protein zeste</fullName>
    </alternativeName>
</protein>
<evidence type="ECO:0000256" key="1">
    <source>
        <dbReference type="ARBA" id="ARBA00007954"/>
    </source>
</evidence>
<organism evidence="9">
    <name type="scientific">Timema monikensis</name>
    <dbReference type="NCBI Taxonomy" id="170555"/>
    <lineage>
        <taxon>Eukaryota</taxon>
        <taxon>Metazoa</taxon>
        <taxon>Ecdysozoa</taxon>
        <taxon>Arthropoda</taxon>
        <taxon>Hexapoda</taxon>
        <taxon>Insecta</taxon>
        <taxon>Pterygota</taxon>
        <taxon>Neoptera</taxon>
        <taxon>Polyneoptera</taxon>
        <taxon>Phasmatodea</taxon>
        <taxon>Timematodea</taxon>
        <taxon>Timematoidea</taxon>
        <taxon>Timematidae</taxon>
        <taxon>Timema</taxon>
    </lineage>
</organism>
<comment type="similarity">
    <text evidence="1">Belongs to the MSANTD3 family.</text>
</comment>
<evidence type="ECO:0000256" key="2">
    <source>
        <dbReference type="ARBA" id="ARBA00011764"/>
    </source>
</evidence>
<accession>A0A7R9ECE2</accession>
<dbReference type="InterPro" id="IPR028002">
    <property type="entry name" value="Myb_DNA-bind_5"/>
</dbReference>
<feature type="domain" description="Myb/SANT-like DNA-binding" evidence="8">
    <location>
        <begin position="9"/>
        <end position="82"/>
    </location>
</feature>
<name>A0A7R9ECE2_9NEOP</name>
<evidence type="ECO:0000256" key="4">
    <source>
        <dbReference type="ARBA" id="ARBA00021372"/>
    </source>
</evidence>
<keyword evidence="6" id="KW-0804">Transcription</keyword>
<gene>
    <name evidence="9" type="ORF">TMSB3V08_LOCUS7855</name>
</gene>
<evidence type="ECO:0000256" key="5">
    <source>
        <dbReference type="ARBA" id="ARBA00023015"/>
    </source>
</evidence>
<keyword evidence="5" id="KW-0805">Transcription regulation</keyword>
<comment type="subunit">
    <text evidence="2">Self-associates forming complexes of several hundred monomers.</text>
</comment>
<reference evidence="9" key="1">
    <citation type="submission" date="2020-11" db="EMBL/GenBank/DDBJ databases">
        <authorList>
            <person name="Tran Van P."/>
        </authorList>
    </citation>
    <scope>NUCLEOTIDE SEQUENCE</scope>
</reference>
<dbReference type="Pfam" id="PF13873">
    <property type="entry name" value="Myb_DNA-bind_5"/>
    <property type="match status" value="1"/>
</dbReference>
<comment type="function">
    <text evidence="7">Involved in transvection phenomena (= synapsis-dependent gene expression), where the synaptic pairing of chromosomes carrying genes with which zeste interacts influences the expression of these genes. Zeste binds to DNA and stimulates transcription from a nearby promoter.</text>
</comment>
<evidence type="ECO:0000313" key="9">
    <source>
        <dbReference type="EMBL" id="CAD7431111.1"/>
    </source>
</evidence>
<sequence>MDEKRAYDRFTANEREILFGLVNSKSAVIEDKRTSFSVLMAKKKAWQDIADGFNSYADVTHRSAPQLKKCWENEKARRKKLLAAESEGEWRLVVDHLHLGSPQTLSWRQSLVLPLPTLWQVLRIAIQFYLQLQGLRRLVRPSLHQRQHSQHFPVKLSSRPVVDQTLTTKQRTGKSYTMAYNRKCSPLPLLLHVKRWNHR</sequence>
<dbReference type="AlphaFoldDB" id="A0A7R9ECE2"/>
<dbReference type="EMBL" id="OB794806">
    <property type="protein sequence ID" value="CAD7431111.1"/>
    <property type="molecule type" value="Genomic_DNA"/>
</dbReference>
<dbReference type="PANTHER" id="PTHR21632">
    <property type="entry name" value="REGULATORY PROTEIN ZESTE"/>
    <property type="match status" value="1"/>
</dbReference>